<accession>A0A6V8HJY8</accession>
<dbReference type="Proteomes" id="UP000053095">
    <property type="component" value="Unassembled WGS sequence"/>
</dbReference>
<evidence type="ECO:0000259" key="2">
    <source>
        <dbReference type="Pfam" id="PF01370"/>
    </source>
</evidence>
<name>A0A6V8HJY8_TALPI</name>
<evidence type="ECO:0000313" key="4">
    <source>
        <dbReference type="Proteomes" id="UP000053095"/>
    </source>
</evidence>
<organism evidence="3 4">
    <name type="scientific">Talaromyces pinophilus</name>
    <name type="common">Penicillium pinophilum</name>
    <dbReference type="NCBI Taxonomy" id="128442"/>
    <lineage>
        <taxon>Eukaryota</taxon>
        <taxon>Fungi</taxon>
        <taxon>Dikarya</taxon>
        <taxon>Ascomycota</taxon>
        <taxon>Pezizomycotina</taxon>
        <taxon>Eurotiomycetes</taxon>
        <taxon>Eurotiomycetidae</taxon>
        <taxon>Eurotiales</taxon>
        <taxon>Trichocomaceae</taxon>
        <taxon>Talaromyces</taxon>
        <taxon>Talaromyces sect. Talaromyces</taxon>
    </lineage>
</organism>
<dbReference type="AlphaFoldDB" id="A0A6V8HJY8"/>
<feature type="domain" description="NAD-dependent epimerase/dehydratase" evidence="2">
    <location>
        <begin position="4"/>
        <end position="80"/>
    </location>
</feature>
<dbReference type="PANTHER" id="PTHR14097:SF9">
    <property type="entry name" value="EPIMERASE, PUTATIVE (AFU_ORTHOLOGUE AFUA_8G07320)-RELATED"/>
    <property type="match status" value="1"/>
</dbReference>
<keyword evidence="4" id="KW-1185">Reference proteome</keyword>
<dbReference type="Pfam" id="PF01370">
    <property type="entry name" value="Epimerase"/>
    <property type="match status" value="1"/>
</dbReference>
<dbReference type="Gene3D" id="3.40.50.720">
    <property type="entry name" value="NAD(P)-binding Rossmann-like Domain"/>
    <property type="match status" value="1"/>
</dbReference>
<sequence>MKLIVAGATGFVGTEVIRQALSHPAVTSVVALARRATPVPANIGPDANVSKLKSAICNDFDNYSESVKADLAGADACIWLIAITPSKLRTMPFEQVEKICLDYTANGLKTMTGISNKPFRFIYTSGDKVNRDETVRPWIMPDYSVLRSRVENHILDFAKQPDSRDAQVCIARPGLIYAPGHMSALTVVASTIMRSLIGLPRVELDEIAATLLNQAVNGIEKETLLNEDLVRIGRKILRSS</sequence>
<comment type="subcellular location">
    <subcellularLocation>
        <location evidence="1">Membrane</location>
    </subcellularLocation>
</comment>
<dbReference type="PANTHER" id="PTHR14097">
    <property type="entry name" value="OXIDOREDUCTASE HTATIP2"/>
    <property type="match status" value="1"/>
</dbReference>
<comment type="caution">
    <text evidence="3">The sequence shown here is derived from an EMBL/GenBank/DDBJ whole genome shotgun (WGS) entry which is preliminary data.</text>
</comment>
<evidence type="ECO:0000256" key="1">
    <source>
        <dbReference type="ARBA" id="ARBA00004370"/>
    </source>
</evidence>
<dbReference type="EMBL" id="DF933829">
    <property type="protein sequence ID" value="GAM38574.1"/>
    <property type="molecule type" value="Genomic_DNA"/>
</dbReference>
<proteinExistence type="predicted"/>
<dbReference type="InterPro" id="IPR001509">
    <property type="entry name" value="Epimerase_deHydtase"/>
</dbReference>
<dbReference type="InterPro" id="IPR036291">
    <property type="entry name" value="NAD(P)-bd_dom_sf"/>
</dbReference>
<gene>
    <name evidence="3" type="ORF">TCE0_033f09404</name>
</gene>
<protein>
    <submittedName>
        <fullName evidence="3">Nucleoside-diphosphate-sugar epimerase</fullName>
    </submittedName>
</protein>
<reference evidence="4" key="1">
    <citation type="journal article" date="2015" name="Genome Announc.">
        <title>Draft genome sequence of Talaromyces cellulolyticus strain Y-94, a source of lignocellulosic biomass-degrading enzymes.</title>
        <authorList>
            <person name="Fujii T."/>
            <person name="Koike H."/>
            <person name="Sawayama S."/>
            <person name="Yano S."/>
            <person name="Inoue H."/>
        </authorList>
    </citation>
    <scope>NUCLEOTIDE SEQUENCE [LARGE SCALE GENOMIC DNA]</scope>
    <source>
        <strain evidence="4">Y-94</strain>
    </source>
</reference>
<dbReference type="GO" id="GO:0016020">
    <property type="term" value="C:membrane"/>
    <property type="evidence" value="ECO:0007669"/>
    <property type="project" value="UniProtKB-SubCell"/>
</dbReference>
<dbReference type="SUPFAM" id="SSF51735">
    <property type="entry name" value="NAD(P)-binding Rossmann-fold domains"/>
    <property type="match status" value="1"/>
</dbReference>
<evidence type="ECO:0000313" key="3">
    <source>
        <dbReference type="EMBL" id="GAM38574.1"/>
    </source>
</evidence>